<gene>
    <name evidence="2" type="ordered locus">RB8193</name>
</gene>
<evidence type="ECO:0000256" key="1">
    <source>
        <dbReference type="SAM" id="MobiDB-lite"/>
    </source>
</evidence>
<dbReference type="InParanoid" id="Q7UG17"/>
<dbReference type="KEGG" id="rba:RB8193"/>
<dbReference type="HOGENOM" id="CLU_3103154_0_0_0"/>
<reference evidence="2 3" key="1">
    <citation type="journal article" date="2003" name="Proc. Natl. Acad. Sci. U.S.A.">
        <title>Complete genome sequence of the marine planctomycete Pirellula sp. strain 1.</title>
        <authorList>
            <person name="Gloeckner F.O."/>
            <person name="Kube M."/>
            <person name="Bauer M."/>
            <person name="Teeling H."/>
            <person name="Lombardot T."/>
            <person name="Ludwig W."/>
            <person name="Gade D."/>
            <person name="Beck A."/>
            <person name="Borzym K."/>
            <person name="Heitmann K."/>
            <person name="Rabus R."/>
            <person name="Schlesner H."/>
            <person name="Amann R."/>
            <person name="Reinhardt R."/>
        </authorList>
    </citation>
    <scope>NUCLEOTIDE SEQUENCE [LARGE SCALE GENOMIC DNA]</scope>
    <source>
        <strain evidence="3">DSM 10527 / NCIMB 13988 / SH1</strain>
    </source>
</reference>
<organism evidence="2 3">
    <name type="scientific">Rhodopirellula baltica (strain DSM 10527 / NCIMB 13988 / SH1)</name>
    <dbReference type="NCBI Taxonomy" id="243090"/>
    <lineage>
        <taxon>Bacteria</taxon>
        <taxon>Pseudomonadati</taxon>
        <taxon>Planctomycetota</taxon>
        <taxon>Planctomycetia</taxon>
        <taxon>Pirellulales</taxon>
        <taxon>Pirellulaceae</taxon>
        <taxon>Rhodopirellula</taxon>
    </lineage>
</organism>
<keyword evidence="3" id="KW-1185">Reference proteome</keyword>
<sequence length="51" mass="6012">MQHLRGFPTHYSGKKALDSSQSEMKDFEPHINMLKLKPVQISFRVWLLRAN</sequence>
<dbReference type="AlphaFoldDB" id="Q7UG17"/>
<dbReference type="EMBL" id="BX294147">
    <property type="protein sequence ID" value="CAD78512.1"/>
    <property type="molecule type" value="Genomic_DNA"/>
</dbReference>
<dbReference type="EnsemblBacteria" id="CAD78512">
    <property type="protein sequence ID" value="CAD78512"/>
    <property type="gene ID" value="RB8193"/>
</dbReference>
<dbReference type="STRING" id="243090.RB8193"/>
<dbReference type="Proteomes" id="UP000001025">
    <property type="component" value="Chromosome"/>
</dbReference>
<accession>Q7UG17</accession>
<evidence type="ECO:0000313" key="2">
    <source>
        <dbReference type="EMBL" id="CAD78512.1"/>
    </source>
</evidence>
<proteinExistence type="predicted"/>
<feature type="region of interest" description="Disordered" evidence="1">
    <location>
        <begin position="1"/>
        <end position="20"/>
    </location>
</feature>
<protein>
    <submittedName>
        <fullName evidence="2">Uncharacterized protein</fullName>
    </submittedName>
</protein>
<name>Q7UG17_RHOBA</name>
<evidence type="ECO:0000313" key="3">
    <source>
        <dbReference type="Proteomes" id="UP000001025"/>
    </source>
</evidence>
<dbReference type="PATRIC" id="fig|243090.15.peg.3949"/>